<sequence length="74" mass="8253">MSKSHPDQKSRIEITDSPDEIRSKIKKALTDFTSEVEYDPENRPGVSNLIDIHSLATNKNRTDIVREAAGLDTG</sequence>
<feature type="non-terminal residue" evidence="6">
    <location>
        <position position="74"/>
    </location>
</feature>
<dbReference type="InterPro" id="IPR050203">
    <property type="entry name" value="Trp-tRNA_synthetase"/>
</dbReference>
<proteinExistence type="predicted"/>
<evidence type="ECO:0000256" key="2">
    <source>
        <dbReference type="ARBA" id="ARBA00022741"/>
    </source>
</evidence>
<evidence type="ECO:0000313" key="6">
    <source>
        <dbReference type="EMBL" id="CAB0008911.1"/>
    </source>
</evidence>
<dbReference type="GO" id="GO:0070183">
    <property type="term" value="P:mitochondrial tryptophanyl-tRNA aminoacylation"/>
    <property type="evidence" value="ECO:0007669"/>
    <property type="project" value="TreeGrafter"/>
</dbReference>
<dbReference type="AlphaFoldDB" id="A0A6H5GZR3"/>
<keyword evidence="7" id="KW-1185">Reference proteome</keyword>
<evidence type="ECO:0000313" key="7">
    <source>
        <dbReference type="Proteomes" id="UP000479000"/>
    </source>
</evidence>
<keyword evidence="1" id="KW-0436">Ligase</keyword>
<evidence type="ECO:0000256" key="5">
    <source>
        <dbReference type="ARBA" id="ARBA00023146"/>
    </source>
</evidence>
<dbReference type="PANTHER" id="PTHR43766:SF1">
    <property type="entry name" value="TRYPTOPHAN--TRNA LIGASE, MITOCHONDRIAL"/>
    <property type="match status" value="1"/>
</dbReference>
<keyword evidence="2" id="KW-0547">Nucleotide-binding</keyword>
<dbReference type="SUPFAM" id="SSF52374">
    <property type="entry name" value="Nucleotidylyl transferase"/>
    <property type="match status" value="1"/>
</dbReference>
<dbReference type="Proteomes" id="UP000479000">
    <property type="component" value="Unassembled WGS sequence"/>
</dbReference>
<keyword evidence="3" id="KW-0067">ATP-binding</keyword>
<dbReference type="PANTHER" id="PTHR43766">
    <property type="entry name" value="TRYPTOPHAN--TRNA LIGASE, MITOCHONDRIAL"/>
    <property type="match status" value="1"/>
</dbReference>
<keyword evidence="4" id="KW-0648">Protein biosynthesis</keyword>
<dbReference type="InterPro" id="IPR002305">
    <property type="entry name" value="aa-tRNA-synth_Ic"/>
</dbReference>
<dbReference type="GO" id="GO:0004830">
    <property type="term" value="F:tryptophan-tRNA ligase activity"/>
    <property type="evidence" value="ECO:0007669"/>
    <property type="project" value="TreeGrafter"/>
</dbReference>
<organism evidence="6 7">
    <name type="scientific">Nesidiocoris tenuis</name>
    <dbReference type="NCBI Taxonomy" id="355587"/>
    <lineage>
        <taxon>Eukaryota</taxon>
        <taxon>Metazoa</taxon>
        <taxon>Ecdysozoa</taxon>
        <taxon>Arthropoda</taxon>
        <taxon>Hexapoda</taxon>
        <taxon>Insecta</taxon>
        <taxon>Pterygota</taxon>
        <taxon>Neoptera</taxon>
        <taxon>Paraneoptera</taxon>
        <taxon>Hemiptera</taxon>
        <taxon>Heteroptera</taxon>
        <taxon>Panheteroptera</taxon>
        <taxon>Cimicomorpha</taxon>
        <taxon>Miridae</taxon>
        <taxon>Dicyphina</taxon>
        <taxon>Nesidiocoris</taxon>
    </lineage>
</organism>
<name>A0A6H5GZR3_9HEMI</name>
<evidence type="ECO:0000256" key="3">
    <source>
        <dbReference type="ARBA" id="ARBA00022840"/>
    </source>
</evidence>
<accession>A0A6H5GZR3</accession>
<keyword evidence="5" id="KW-0030">Aminoacyl-tRNA synthetase</keyword>
<gene>
    <name evidence="6" type="ORF">NTEN_LOCUS14117</name>
</gene>
<protein>
    <submittedName>
        <fullName evidence="6">Uncharacterized protein</fullName>
    </submittedName>
</protein>
<dbReference type="GO" id="GO:0005524">
    <property type="term" value="F:ATP binding"/>
    <property type="evidence" value="ECO:0007669"/>
    <property type="project" value="UniProtKB-KW"/>
</dbReference>
<dbReference type="EMBL" id="CADCXU010021115">
    <property type="protein sequence ID" value="CAB0008911.1"/>
    <property type="molecule type" value="Genomic_DNA"/>
</dbReference>
<dbReference type="Gene3D" id="1.10.240.10">
    <property type="entry name" value="Tyrosyl-Transfer RNA Synthetase"/>
    <property type="match status" value="1"/>
</dbReference>
<reference evidence="6 7" key="1">
    <citation type="submission" date="2020-02" db="EMBL/GenBank/DDBJ databases">
        <authorList>
            <person name="Ferguson B K."/>
        </authorList>
    </citation>
    <scope>NUCLEOTIDE SEQUENCE [LARGE SCALE GENOMIC DNA]</scope>
</reference>
<evidence type="ECO:0000256" key="4">
    <source>
        <dbReference type="ARBA" id="ARBA00022917"/>
    </source>
</evidence>
<evidence type="ECO:0000256" key="1">
    <source>
        <dbReference type="ARBA" id="ARBA00022598"/>
    </source>
</evidence>
<dbReference type="GO" id="GO:0005759">
    <property type="term" value="C:mitochondrial matrix"/>
    <property type="evidence" value="ECO:0007669"/>
    <property type="project" value="TreeGrafter"/>
</dbReference>
<dbReference type="Pfam" id="PF00579">
    <property type="entry name" value="tRNA-synt_1b"/>
    <property type="match status" value="1"/>
</dbReference>
<dbReference type="OrthoDB" id="15808at2759"/>